<dbReference type="CDD" id="cd12790">
    <property type="entry name" value="RasGAP_plexin_A"/>
    <property type="match status" value="1"/>
</dbReference>
<feature type="coiled-coil region" evidence="17">
    <location>
        <begin position="1229"/>
        <end position="1278"/>
    </location>
</feature>
<dbReference type="Pfam" id="PF20170">
    <property type="entry name" value="Plexin_RBD"/>
    <property type="match status" value="1"/>
</dbReference>
<dbReference type="SMART" id="SM00423">
    <property type="entry name" value="PSI"/>
    <property type="match status" value="3"/>
</dbReference>
<dbReference type="InterPro" id="IPR015943">
    <property type="entry name" value="WD40/YVTN_repeat-like_dom_sf"/>
</dbReference>
<dbReference type="Gene3D" id="3.10.20.90">
    <property type="entry name" value="Phosphatidylinositol 3-kinase Catalytic Subunit, Chain A, domain 1"/>
    <property type="match status" value="1"/>
</dbReference>
<evidence type="ECO:0000256" key="9">
    <source>
        <dbReference type="ARBA" id="ARBA00023136"/>
    </source>
</evidence>
<dbReference type="CDD" id="cd01180">
    <property type="entry name" value="IPT_plexin_repeat1"/>
    <property type="match status" value="1"/>
</dbReference>
<evidence type="ECO:0000256" key="7">
    <source>
        <dbReference type="ARBA" id="ARBA00022989"/>
    </source>
</evidence>
<dbReference type="InterPro" id="IPR016201">
    <property type="entry name" value="PSI"/>
</dbReference>
<dbReference type="FunFam" id="1.10.506.10:FF:000006">
    <property type="entry name" value="Plexin A1"/>
    <property type="match status" value="1"/>
</dbReference>
<dbReference type="Pfam" id="PF18020">
    <property type="entry name" value="TIG_2"/>
    <property type="match status" value="1"/>
</dbReference>
<dbReference type="Gene3D" id="2.130.10.10">
    <property type="entry name" value="YVTN repeat-like/Quinoprotein amine dehydrogenase"/>
    <property type="match status" value="1"/>
</dbReference>
<evidence type="ECO:0000256" key="4">
    <source>
        <dbReference type="ARBA" id="ARBA00022692"/>
    </source>
</evidence>
<keyword evidence="21" id="KW-1185">Reference proteome</keyword>
<dbReference type="InterPro" id="IPR002165">
    <property type="entry name" value="Plexin_repeat"/>
</dbReference>
<dbReference type="Pfam" id="PF17960">
    <property type="entry name" value="TIG_plexin"/>
    <property type="match status" value="1"/>
</dbReference>
<evidence type="ECO:0000256" key="8">
    <source>
        <dbReference type="ARBA" id="ARBA00023054"/>
    </source>
</evidence>
<evidence type="ECO:0000256" key="3">
    <source>
        <dbReference type="ARBA" id="ARBA00022475"/>
    </source>
</evidence>
<keyword evidence="11" id="KW-0675">Receptor</keyword>
<evidence type="ECO:0000313" key="20">
    <source>
        <dbReference type="Ensembl" id="ENSOMYP00000087829.2"/>
    </source>
</evidence>
<evidence type="ECO:0000256" key="5">
    <source>
        <dbReference type="ARBA" id="ARBA00022729"/>
    </source>
</evidence>
<keyword evidence="12" id="KW-0325">Glycoprotein</keyword>
<dbReference type="InterPro" id="IPR014756">
    <property type="entry name" value="Ig_E-set"/>
</dbReference>
<keyword evidence="9 18" id="KW-0472">Membrane</keyword>
<dbReference type="Pfam" id="PF01437">
    <property type="entry name" value="PSI"/>
    <property type="match status" value="2"/>
</dbReference>
<dbReference type="FunFam" id="2.60.40.10:FF:000320">
    <property type="entry name" value="Plexin A1"/>
    <property type="match status" value="1"/>
</dbReference>
<keyword evidence="7 18" id="KW-1133">Transmembrane helix</keyword>
<keyword evidence="10" id="KW-1015">Disulfide bond</keyword>
<comment type="function">
    <text evidence="13">Coreceptor for SEMA3A, SEMA3C, SEMA3F and SEMA6D. Necessary for signaling by class 3 semaphorins and subsequent remodeling of the cytoskeleton. Plays a role in axon guidance, invasive growth and cell migration. Class 3 semaphorins bind to a complex composed of a neuropilin and a plexin. The plexin modulates the affinity of the complex for specific semaphorins, and its cytoplasmic domain is required for the activation of down-stream signaling events in the cytoplasm. Acts as coreceptor of TREM2 for SEMA6D in dendritic cells and is involved in the generation of immune responses and skeletal homeostasis.</text>
</comment>
<evidence type="ECO:0000256" key="15">
    <source>
        <dbReference type="ARBA" id="ARBA00070714"/>
    </source>
</evidence>
<evidence type="ECO:0000256" key="1">
    <source>
        <dbReference type="ARBA" id="ARBA00004251"/>
    </source>
</evidence>
<evidence type="ECO:0000256" key="6">
    <source>
        <dbReference type="ARBA" id="ARBA00022737"/>
    </source>
</evidence>
<dbReference type="SUPFAM" id="SSF103575">
    <property type="entry name" value="Plexin repeat"/>
    <property type="match status" value="2"/>
</dbReference>
<evidence type="ECO:0000313" key="21">
    <source>
        <dbReference type="Proteomes" id="UP000694395"/>
    </source>
</evidence>
<dbReference type="GO" id="GO:0007411">
    <property type="term" value="P:axon guidance"/>
    <property type="evidence" value="ECO:0007669"/>
    <property type="project" value="UniProtKB-ARBA"/>
</dbReference>
<dbReference type="FunFam" id="2.60.40.10:FF:000329">
    <property type="entry name" value="Plexin A4"/>
    <property type="match status" value="1"/>
</dbReference>
<dbReference type="CDD" id="cd00603">
    <property type="entry name" value="IPT_PCSR"/>
    <property type="match status" value="1"/>
</dbReference>
<dbReference type="InterPro" id="IPR036352">
    <property type="entry name" value="Semap_dom_sf"/>
</dbReference>
<dbReference type="SUPFAM" id="SSF101912">
    <property type="entry name" value="Sema domain"/>
    <property type="match status" value="1"/>
</dbReference>
<evidence type="ECO:0000259" key="19">
    <source>
        <dbReference type="PROSITE" id="PS51004"/>
    </source>
</evidence>
<dbReference type="SUPFAM" id="SSF48350">
    <property type="entry name" value="GTPase activation domain, GAP"/>
    <property type="match status" value="1"/>
</dbReference>
<dbReference type="InterPro" id="IPR002909">
    <property type="entry name" value="IPT_dom"/>
</dbReference>
<reference evidence="20" key="3">
    <citation type="submission" date="2025-09" db="UniProtKB">
        <authorList>
            <consortium name="Ensembl"/>
        </authorList>
    </citation>
    <scope>IDENTIFICATION</scope>
</reference>
<evidence type="ECO:0000256" key="16">
    <source>
        <dbReference type="PROSITE-ProRule" id="PRU00352"/>
    </source>
</evidence>
<sequence length="1861" mass="208049">CLLMCVLPSLCRAGGRGAGVDGGLTHLVVHNKTGEVYLGAVNWIFKLSSNLTKLRSHVTGPVVDNEKCYPPPGVQSCPHELTQISNVNKLLLLDYGQNRLIACGSTSQGICQFLRLDDLFKLGEPHHRKEHYLSSVAEAGTMSGVVIGGDAAGSGGEAGKLFVGTPIDGKSEYFPTLSSRKLMDNEENADMFSFVYQDEFVSSQLKIPSDTLSKFPAFDIYYIYGFSSEQFVYYLTLQLDTQLTSPDASGEQFFTSKIVRLCVDDPKFYSYVEFPIGCTKDGVEYRLVQDAYLSRPGTKLARSLGISEQEEVLFTVFAQGQKNRAKPPKESALCLFTLRRIKEKIKERIQSCYRGEGKLSLPWLLNKELACINSPLQIDDNFCGQDFNQPLGGTSTIEGMPLFVDKDDGMTSVAAYEYRGHTVAFAGTRSGRIKKILVNSVNQPAILYENVTVSEGSPIHRDLLFSPDHQHIYALTDKQVSRVPVESCEQYSSCSGCLGSGDPHCGWCVLHNVCSRKDRCERADEPQRFASRVEQCVKLSVQPGNISVTMSEVQLVLQAQNVPNLSAGVNCSFEDYTETEGRIFGGRIYCLSPSTREVAPITRNQGDKRTVKLYLKSKETGKKFASVDFVFYNCSVHQSCLSCVNGSFPCHWCKYRHMCTQNANDCSFQEGRVNVSEECPQILPSTQIYIPVGVMKPITLLAKNLPQPQSGQRNYECIFHIQGATYSVTALRFNSTSIQCQKTSYDYEGNEISDLPVDLSVVWNGNQVIDNPFNIQAHLYKCYALRDSCGMCLKADPRFECGWCVQEKKCSLRQECAPLESSWMHATAGNSRCTHPKITKLFPETGPRQGGTRLTITGENLGLQFRDIQTGVRLGKVPCIPIEEEYISSERIVCLLNDATGYRVQEANVEVCVRDCLADYRALSPRAFTFVTPFFTRVLPAQGPLSGGTRITIEGNHLNAGSSVSVNIGRHLCHFKKNSREIVCVTPAGLTPGSTPVMVDIDSAELRNPEVKYNYTDDPTVLRIEPDWSIASGGTLLTISGTNLATIREPKIRAKYGSNCTVFNNSVMVCLAPSVSDSERGFSDTGSGPDEIGFYMDNVHALMVVNETFSYYPDPVFELLSPTGVLELKPTSPLILKGRNLIPAAPGNSRLNYTVFIGETPCVLTLSETQLLCEWPNLTGQHKVTVRVGGFEYSPGTLQIYSDSLLTLPAIIGIGGGGGLLLLVIIAVLIAYKRKSRDADRTLKRLQLQMDNLESRVALECKEAFAELQTDIHELTQELDGAGIPFLEYRTYAMRVLFPGIEDHPVLKEMEVQANQEKALTLFGQLLTKKHFLLTFIRTLEAQRSFSMRDRGNVASLIMTALQGEMEYATGVLKQLLSDLIDKNLESKNHPKLLLRRTESVAEKMLTNWFTFLLYKFLKECAGEPLFMLYCAMKQQMEKGPIDSITGEARYSLSEDKLIRQQIDYKTLTLHCVNPENENAPEVTVKGLNCDTITQVKEKLLDAVYKGSPYSQRPKAGDMDLEWRQGRMARIILQDEDVTTKIDNDWKHLNTLAHYQVTDGSVIALVPKQNSAYNISNSSTFTKSLSRYESMLRTASSPDSLRSRTPMITPDLESGTKLWHLVKNHDHSDQREGDRGSKMVSEIYLTRLLATKGTLQKFVDDLFETIFSTAHRGSALPLAIKYMFDFLDEQADKHSISDSDVRHTWKSNCLPLRFWVNVIKNPQFVFDIHKNSITDACLSVVAQTFMDSCSTSEHKLGKDSPSNKLLYAKDIPNYKNWVERYYSDISRMPAISDQDMSAYLAEQSRLHLSQFNSMSALHEIYSYIIKYKDEILSSLQKDEQSRRQRLRSKLEQVIDTMALAS</sequence>
<dbReference type="SMART" id="SM00429">
    <property type="entry name" value="IPT"/>
    <property type="match status" value="4"/>
</dbReference>
<dbReference type="Gene3D" id="2.60.40.10">
    <property type="entry name" value="Immunoglobulins"/>
    <property type="match status" value="5"/>
</dbReference>
<feature type="domain" description="Sema" evidence="19">
    <location>
        <begin position="1"/>
        <end position="485"/>
    </location>
</feature>
<dbReference type="Gene3D" id="1.10.506.10">
    <property type="entry name" value="GTPase Activation - p120gap, domain 1"/>
    <property type="match status" value="2"/>
</dbReference>
<dbReference type="GeneTree" id="ENSGT01050000244850"/>
<comment type="subcellular location">
    <subcellularLocation>
        <location evidence="1">Cell membrane</location>
        <topology evidence="1">Single-pass type I membrane protein</topology>
    </subcellularLocation>
</comment>
<dbReference type="InterPro" id="IPR013548">
    <property type="entry name" value="Plexin_cytoplasmic_RasGAP_dom"/>
</dbReference>
<dbReference type="FunFam" id="2.130.10.10:FF:000006">
    <property type="entry name" value="Plexin A2"/>
    <property type="match status" value="1"/>
</dbReference>
<protein>
    <recommendedName>
        <fullName evidence="15">Plexin-A1</fullName>
    </recommendedName>
</protein>
<reference evidence="20" key="1">
    <citation type="submission" date="2020-07" db="EMBL/GenBank/DDBJ databases">
        <title>A long reads based de novo assembly of the rainbow trout Arlee double haploid line genome.</title>
        <authorList>
            <person name="Gao G."/>
            <person name="Palti Y."/>
        </authorList>
    </citation>
    <scope>NUCLEOTIDE SEQUENCE [LARGE SCALE GENOMIC DNA]</scope>
</reference>
<name>A0A8C7U1G8_ONCMY</name>
<keyword evidence="3" id="KW-1003">Cell membrane</keyword>
<dbReference type="GO" id="GO:0017154">
    <property type="term" value="F:semaphorin receptor activity"/>
    <property type="evidence" value="ECO:0007669"/>
    <property type="project" value="InterPro"/>
</dbReference>
<evidence type="ECO:0000256" key="14">
    <source>
        <dbReference type="ARBA" id="ARBA00063740"/>
    </source>
</evidence>
<dbReference type="FunFam" id="2.60.40.10:FF:000123">
    <property type="entry name" value="Plexin A1"/>
    <property type="match status" value="1"/>
</dbReference>
<dbReference type="CDD" id="cd01181">
    <property type="entry name" value="IPT_plexin_repeat3"/>
    <property type="match status" value="1"/>
</dbReference>
<dbReference type="Proteomes" id="UP000694395">
    <property type="component" value="Chromosome 9"/>
</dbReference>
<evidence type="ECO:0000256" key="13">
    <source>
        <dbReference type="ARBA" id="ARBA00054048"/>
    </source>
</evidence>
<dbReference type="PANTHER" id="PTHR22625">
    <property type="entry name" value="PLEXIN"/>
    <property type="match status" value="1"/>
</dbReference>
<dbReference type="FunFam" id="1.10.506.10:FF:000005">
    <property type="entry name" value="Plexin A1"/>
    <property type="match status" value="1"/>
</dbReference>
<keyword evidence="8 17" id="KW-0175">Coiled coil</keyword>
<reference evidence="20" key="2">
    <citation type="submission" date="2025-08" db="UniProtKB">
        <authorList>
            <consortium name="Ensembl"/>
        </authorList>
    </citation>
    <scope>IDENTIFICATION</scope>
</reference>
<dbReference type="Pfam" id="PF01833">
    <property type="entry name" value="TIG"/>
    <property type="match status" value="4"/>
</dbReference>
<proteinExistence type="inferred from homology"/>
<dbReference type="InterPro" id="IPR041362">
    <property type="entry name" value="TIG2_plexin"/>
</dbReference>
<dbReference type="GO" id="GO:0001763">
    <property type="term" value="P:morphogenesis of a branching structure"/>
    <property type="evidence" value="ECO:0007669"/>
    <property type="project" value="UniProtKB-ARBA"/>
</dbReference>
<evidence type="ECO:0000256" key="12">
    <source>
        <dbReference type="ARBA" id="ARBA00023180"/>
    </source>
</evidence>
<dbReference type="InterPro" id="IPR008936">
    <property type="entry name" value="Rho_GTPase_activation_prot"/>
</dbReference>
<evidence type="ECO:0000256" key="11">
    <source>
        <dbReference type="ARBA" id="ARBA00023170"/>
    </source>
</evidence>
<dbReference type="GO" id="GO:0030334">
    <property type="term" value="P:regulation of cell migration"/>
    <property type="evidence" value="ECO:0007669"/>
    <property type="project" value="TreeGrafter"/>
</dbReference>
<dbReference type="FunFam" id="3.10.20.90:FF:000018">
    <property type="entry name" value="Plexin A2"/>
    <property type="match status" value="1"/>
</dbReference>
<dbReference type="PANTHER" id="PTHR22625:SF35">
    <property type="entry name" value="PLEXIN-A1"/>
    <property type="match status" value="1"/>
</dbReference>
<feature type="transmembrane region" description="Helical" evidence="18">
    <location>
        <begin position="1208"/>
        <end position="1232"/>
    </location>
</feature>
<dbReference type="SUPFAM" id="SSF81296">
    <property type="entry name" value="E set domains"/>
    <property type="match status" value="4"/>
</dbReference>
<keyword evidence="4 18" id="KW-0812">Transmembrane</keyword>
<comment type="caution">
    <text evidence="16">Lacks conserved residue(s) required for the propagation of feature annotation.</text>
</comment>
<dbReference type="GO" id="GO:0002116">
    <property type="term" value="C:semaphorin receptor complex"/>
    <property type="evidence" value="ECO:0007669"/>
    <property type="project" value="TreeGrafter"/>
</dbReference>
<keyword evidence="5" id="KW-0732">Signal</keyword>
<dbReference type="Ensembl" id="ENSOMYT00000095674.2">
    <property type="protein sequence ID" value="ENSOMYP00000087829.2"/>
    <property type="gene ID" value="ENSOMYG00000030911.2"/>
</dbReference>
<dbReference type="InterPro" id="IPR013783">
    <property type="entry name" value="Ig-like_fold"/>
</dbReference>
<dbReference type="InterPro" id="IPR041019">
    <property type="entry name" value="TIG1_plexin"/>
</dbReference>
<evidence type="ECO:0000256" key="18">
    <source>
        <dbReference type="SAM" id="Phobius"/>
    </source>
</evidence>
<comment type="similarity">
    <text evidence="2">Belongs to the plexin family.</text>
</comment>
<dbReference type="Pfam" id="PF01403">
    <property type="entry name" value="Sema"/>
    <property type="match status" value="1"/>
</dbReference>
<evidence type="ECO:0000256" key="2">
    <source>
        <dbReference type="ARBA" id="ARBA00010297"/>
    </source>
</evidence>
<evidence type="ECO:0000256" key="17">
    <source>
        <dbReference type="SAM" id="Coils"/>
    </source>
</evidence>
<dbReference type="InterPro" id="IPR001627">
    <property type="entry name" value="Semap_dom"/>
</dbReference>
<dbReference type="Pfam" id="PF24479">
    <property type="entry name" value="PSI_PlexinA-B"/>
    <property type="match status" value="1"/>
</dbReference>
<dbReference type="PROSITE" id="PS51004">
    <property type="entry name" value="SEMA"/>
    <property type="match status" value="1"/>
</dbReference>
<dbReference type="FunFam" id="2.60.40.10:FF:000071">
    <property type="entry name" value="Plexin A2"/>
    <property type="match status" value="1"/>
</dbReference>
<evidence type="ECO:0000256" key="10">
    <source>
        <dbReference type="ARBA" id="ARBA00023157"/>
    </source>
</evidence>
<dbReference type="InterPro" id="IPR031148">
    <property type="entry name" value="Plexin"/>
</dbReference>
<dbReference type="CDD" id="cd01179">
    <property type="entry name" value="IPT_plexin_repeat2"/>
    <property type="match status" value="1"/>
</dbReference>
<keyword evidence="6" id="KW-0677">Repeat</keyword>
<dbReference type="GO" id="GO:0005886">
    <property type="term" value="C:plasma membrane"/>
    <property type="evidence" value="ECO:0007669"/>
    <property type="project" value="UniProtKB-SubCell"/>
</dbReference>
<organism evidence="20 21">
    <name type="scientific">Oncorhynchus mykiss</name>
    <name type="common">Rainbow trout</name>
    <name type="synonym">Salmo gairdneri</name>
    <dbReference type="NCBI Taxonomy" id="8022"/>
    <lineage>
        <taxon>Eukaryota</taxon>
        <taxon>Metazoa</taxon>
        <taxon>Chordata</taxon>
        <taxon>Craniata</taxon>
        <taxon>Vertebrata</taxon>
        <taxon>Euteleostomi</taxon>
        <taxon>Actinopterygii</taxon>
        <taxon>Neopterygii</taxon>
        <taxon>Teleostei</taxon>
        <taxon>Protacanthopterygii</taxon>
        <taxon>Salmoniformes</taxon>
        <taxon>Salmonidae</taxon>
        <taxon>Salmoninae</taxon>
        <taxon>Oncorhynchus</taxon>
    </lineage>
</organism>
<dbReference type="SMART" id="SM00630">
    <property type="entry name" value="Sema"/>
    <property type="match status" value="1"/>
</dbReference>
<comment type="subunit">
    <text evidence="14">Interacts directly with NRP1 and NRP2. Interacts with PLXN1B. Interacts with FARP2, RND1 and KDR/VEGFR2. Binding of SEMA3A leads to dissociation of FARP2. Interacts with CRMP1, DPYSL2/CRMP2, DPYSL3/CRMP3 and DPYSL4/CRMP4. Interacts (via TIG domains) with TREM2; the interaction mediates SEMA6D binding and signaling through TYROBP.</text>
</comment>
<dbReference type="InterPro" id="IPR046800">
    <property type="entry name" value="Plexin_RBD"/>
</dbReference>
<accession>A0A8C7U1G8</accession>
<dbReference type="Pfam" id="PF08337">
    <property type="entry name" value="Plexin_cytopl"/>
    <property type="match status" value="1"/>
</dbReference>